<dbReference type="Proteomes" id="UP000005408">
    <property type="component" value="Unassembled WGS sequence"/>
</dbReference>
<proteinExistence type="predicted"/>
<dbReference type="EnsemblMetazoa" id="G26957.2">
    <property type="protein sequence ID" value="G26957.2:cds"/>
    <property type="gene ID" value="G26957"/>
</dbReference>
<feature type="transmembrane region" description="Helical" evidence="1">
    <location>
        <begin position="85"/>
        <end position="109"/>
    </location>
</feature>
<keyword evidence="1" id="KW-0812">Transmembrane</keyword>
<accession>A0A8W8LCQ9</accession>
<evidence type="ECO:0000313" key="3">
    <source>
        <dbReference type="Proteomes" id="UP000005408"/>
    </source>
</evidence>
<dbReference type="EnsemblMetazoa" id="G26957.1">
    <property type="protein sequence ID" value="G26957.1:cds"/>
    <property type="gene ID" value="G26957"/>
</dbReference>
<feature type="transmembrane region" description="Helical" evidence="1">
    <location>
        <begin position="115"/>
        <end position="138"/>
    </location>
</feature>
<sequence>MTQLIKQRKLVSLVTGCVSSAFGVVNVVTMGIENGITLKDIIVASEAACVIKSSYGMYTVGTIVEVAVTVFVGLTIFVEMMKKDFYYVNLISHAIAFLAIGSACIVYGVKLNTRITWYFWLGLLGGVVAFGNFLYWFCTQMFRRYLKRHHPDDPLFSLGGDNFTNDNTYNESYNNENYDETGDYVEG</sequence>
<name>A0A8W8LCQ9_MAGGI</name>
<evidence type="ECO:0000256" key="1">
    <source>
        <dbReference type="SAM" id="Phobius"/>
    </source>
</evidence>
<keyword evidence="1" id="KW-0472">Membrane</keyword>
<protein>
    <submittedName>
        <fullName evidence="2">Uncharacterized protein</fullName>
    </submittedName>
</protein>
<evidence type="ECO:0000313" key="2">
    <source>
        <dbReference type="EnsemblMetazoa" id="G26957.2:cds"/>
    </source>
</evidence>
<dbReference type="AlphaFoldDB" id="A0A8W8LCQ9"/>
<feature type="transmembrane region" description="Helical" evidence="1">
    <location>
        <begin position="55"/>
        <end position="78"/>
    </location>
</feature>
<keyword evidence="3" id="KW-1185">Reference proteome</keyword>
<reference evidence="2" key="1">
    <citation type="submission" date="2022-08" db="UniProtKB">
        <authorList>
            <consortium name="EnsemblMetazoa"/>
        </authorList>
    </citation>
    <scope>IDENTIFICATION</scope>
    <source>
        <strain evidence="2">05x7-T-G4-1.051#20</strain>
    </source>
</reference>
<organism evidence="2 3">
    <name type="scientific">Magallana gigas</name>
    <name type="common">Pacific oyster</name>
    <name type="synonym">Crassostrea gigas</name>
    <dbReference type="NCBI Taxonomy" id="29159"/>
    <lineage>
        <taxon>Eukaryota</taxon>
        <taxon>Metazoa</taxon>
        <taxon>Spiralia</taxon>
        <taxon>Lophotrochozoa</taxon>
        <taxon>Mollusca</taxon>
        <taxon>Bivalvia</taxon>
        <taxon>Autobranchia</taxon>
        <taxon>Pteriomorphia</taxon>
        <taxon>Ostreida</taxon>
        <taxon>Ostreoidea</taxon>
        <taxon>Ostreidae</taxon>
        <taxon>Magallana</taxon>
    </lineage>
</organism>
<keyword evidence="1" id="KW-1133">Transmembrane helix</keyword>